<evidence type="ECO:0000256" key="1">
    <source>
        <dbReference type="SAM" id="MobiDB-lite"/>
    </source>
</evidence>
<feature type="region of interest" description="Disordered" evidence="1">
    <location>
        <begin position="137"/>
        <end position="161"/>
    </location>
</feature>
<protein>
    <submittedName>
        <fullName evidence="2">Uncharacterized protein</fullName>
    </submittedName>
</protein>
<accession>A0A4R4URT1</accession>
<evidence type="ECO:0000313" key="3">
    <source>
        <dbReference type="Proteomes" id="UP000294744"/>
    </source>
</evidence>
<reference evidence="2 3" key="1">
    <citation type="submission" date="2019-03" db="EMBL/GenBank/DDBJ databases">
        <title>Draft genome sequences of novel Actinobacteria.</title>
        <authorList>
            <person name="Sahin N."/>
            <person name="Ay H."/>
            <person name="Saygin H."/>
        </authorList>
    </citation>
    <scope>NUCLEOTIDE SEQUENCE [LARGE SCALE GENOMIC DNA]</scope>
    <source>
        <strain evidence="2 3">16K404</strain>
    </source>
</reference>
<comment type="caution">
    <text evidence="2">The sequence shown here is derived from an EMBL/GenBank/DDBJ whole genome shotgun (WGS) entry which is preliminary data.</text>
</comment>
<evidence type="ECO:0000313" key="2">
    <source>
        <dbReference type="EMBL" id="TDC91303.1"/>
    </source>
</evidence>
<organism evidence="2 3">
    <name type="scientific">Saccharopolyspora aridisoli</name>
    <dbReference type="NCBI Taxonomy" id="2530385"/>
    <lineage>
        <taxon>Bacteria</taxon>
        <taxon>Bacillati</taxon>
        <taxon>Actinomycetota</taxon>
        <taxon>Actinomycetes</taxon>
        <taxon>Pseudonocardiales</taxon>
        <taxon>Pseudonocardiaceae</taxon>
        <taxon>Saccharopolyspora</taxon>
    </lineage>
</organism>
<dbReference type="AlphaFoldDB" id="A0A4R4URT1"/>
<keyword evidence="3" id="KW-1185">Reference proteome</keyword>
<dbReference type="OrthoDB" id="3674129at2"/>
<sequence length="314" mass="34987">MAFTPQSWPGRVIPADREQVELATRKLFGEVFPGHPVTSEAIAILNRWFDAGWCVDAIKVALDNLPEGQEGFQPRRGDRESPEDFLVRRLRKWFRDSDDDFERNARLAPPRAGQSLDMHLRLKRQQQINDGLVSRPRTLSAAGQQAREQVRERAGKGRPDAIARARARDARVQRAMDALDVDVPPAHAENGPSAPDDRRGSQMVAAYAARTATVNNDPTVRRILARLTEERRRPNAQETTILRRAVRGAQQRASLGTLDAATADSTNAVLGEDAQRILTYLDHAVSSGLTLDQTLALMHTQVDSVTEKSQPDRQ</sequence>
<name>A0A4R4URT1_9PSEU</name>
<dbReference type="Proteomes" id="UP000294744">
    <property type="component" value="Unassembled WGS sequence"/>
</dbReference>
<gene>
    <name evidence="2" type="ORF">E1161_16665</name>
</gene>
<proteinExistence type="predicted"/>
<dbReference type="RefSeq" id="WP_132624274.1">
    <property type="nucleotide sequence ID" value="NZ_SMKV01000019.1"/>
</dbReference>
<feature type="compositionally biased region" description="Basic and acidic residues" evidence="1">
    <location>
        <begin position="148"/>
        <end position="161"/>
    </location>
</feature>
<dbReference type="EMBL" id="SMKV01000019">
    <property type="protein sequence ID" value="TDC91303.1"/>
    <property type="molecule type" value="Genomic_DNA"/>
</dbReference>